<evidence type="ECO:0000256" key="4">
    <source>
        <dbReference type="ARBA" id="ARBA00022490"/>
    </source>
</evidence>
<evidence type="ECO:0000256" key="2">
    <source>
        <dbReference type="ARBA" id="ARBA00011062"/>
    </source>
</evidence>
<protein>
    <recommendedName>
        <fullName evidence="3">5'-nucleotidase</fullName>
        <ecNumber evidence="3">3.1.3.5</ecNumber>
    </recommendedName>
</protein>
<name>A0A285IMM7_9ACTN</name>
<evidence type="ECO:0000256" key="3">
    <source>
        <dbReference type="ARBA" id="ARBA00012643"/>
    </source>
</evidence>
<dbReference type="EMBL" id="OBDY01000009">
    <property type="protein sequence ID" value="SNY49228.1"/>
    <property type="molecule type" value="Genomic_DNA"/>
</dbReference>
<evidence type="ECO:0000256" key="5">
    <source>
        <dbReference type="ARBA" id="ARBA00022723"/>
    </source>
</evidence>
<dbReference type="PANTHER" id="PTHR30457">
    <property type="entry name" value="5'-NUCLEOTIDASE SURE"/>
    <property type="match status" value="1"/>
</dbReference>
<comment type="catalytic activity">
    <reaction evidence="1">
        <text>a ribonucleoside 5'-phosphate + H2O = a ribonucleoside + phosphate</text>
        <dbReference type="Rhea" id="RHEA:12484"/>
        <dbReference type="ChEBI" id="CHEBI:15377"/>
        <dbReference type="ChEBI" id="CHEBI:18254"/>
        <dbReference type="ChEBI" id="CHEBI:43474"/>
        <dbReference type="ChEBI" id="CHEBI:58043"/>
        <dbReference type="EC" id="3.1.3.5"/>
    </reaction>
</comment>
<proteinExistence type="inferred from homology"/>
<dbReference type="GO" id="GO:0046872">
    <property type="term" value="F:metal ion binding"/>
    <property type="evidence" value="ECO:0007669"/>
    <property type="project" value="UniProtKB-KW"/>
</dbReference>
<dbReference type="SUPFAM" id="SSF64167">
    <property type="entry name" value="SurE-like"/>
    <property type="match status" value="1"/>
</dbReference>
<dbReference type="GO" id="GO:0000166">
    <property type="term" value="F:nucleotide binding"/>
    <property type="evidence" value="ECO:0007669"/>
    <property type="project" value="UniProtKB-KW"/>
</dbReference>
<evidence type="ECO:0000256" key="6">
    <source>
        <dbReference type="ARBA" id="ARBA00022741"/>
    </source>
</evidence>
<dbReference type="RefSeq" id="WP_097322068.1">
    <property type="nucleotide sequence ID" value="NZ_OBDY01000009.1"/>
</dbReference>
<dbReference type="InterPro" id="IPR002828">
    <property type="entry name" value="SurE-like_Pase/nucleotidase"/>
</dbReference>
<dbReference type="Gene3D" id="3.40.1210.10">
    <property type="entry name" value="Survival protein SurE-like phosphatase/nucleotidase"/>
    <property type="match status" value="1"/>
</dbReference>
<dbReference type="InterPro" id="IPR036523">
    <property type="entry name" value="SurE-like_sf"/>
</dbReference>
<dbReference type="Proteomes" id="UP000219612">
    <property type="component" value="Unassembled WGS sequence"/>
</dbReference>
<dbReference type="Pfam" id="PF01975">
    <property type="entry name" value="SurE"/>
    <property type="match status" value="1"/>
</dbReference>
<organism evidence="9 10">
    <name type="scientific">Paractinoplanes atraurantiacus</name>
    <dbReference type="NCBI Taxonomy" id="1036182"/>
    <lineage>
        <taxon>Bacteria</taxon>
        <taxon>Bacillati</taxon>
        <taxon>Actinomycetota</taxon>
        <taxon>Actinomycetes</taxon>
        <taxon>Micromonosporales</taxon>
        <taxon>Micromonosporaceae</taxon>
        <taxon>Paractinoplanes</taxon>
    </lineage>
</organism>
<dbReference type="InterPro" id="IPR030048">
    <property type="entry name" value="SurE"/>
</dbReference>
<accession>A0A285IMM7</accession>
<keyword evidence="4" id="KW-0963">Cytoplasm</keyword>
<evidence type="ECO:0000259" key="8">
    <source>
        <dbReference type="Pfam" id="PF01975"/>
    </source>
</evidence>
<gene>
    <name evidence="9" type="ORF">SAMN05421748_109259</name>
</gene>
<keyword evidence="6" id="KW-0547">Nucleotide-binding</keyword>
<evidence type="ECO:0000256" key="1">
    <source>
        <dbReference type="ARBA" id="ARBA00000815"/>
    </source>
</evidence>
<dbReference type="GO" id="GO:0008253">
    <property type="term" value="F:5'-nucleotidase activity"/>
    <property type="evidence" value="ECO:0007669"/>
    <property type="project" value="UniProtKB-EC"/>
</dbReference>
<reference evidence="9 10" key="1">
    <citation type="submission" date="2017-09" db="EMBL/GenBank/DDBJ databases">
        <authorList>
            <person name="Ehlers B."/>
            <person name="Leendertz F.H."/>
        </authorList>
    </citation>
    <scope>NUCLEOTIDE SEQUENCE [LARGE SCALE GENOMIC DNA]</scope>
    <source>
        <strain evidence="9 10">CGMCC 4.6857</strain>
    </source>
</reference>
<dbReference type="OrthoDB" id="9780815at2"/>
<evidence type="ECO:0000313" key="10">
    <source>
        <dbReference type="Proteomes" id="UP000219612"/>
    </source>
</evidence>
<comment type="similarity">
    <text evidence="2">Belongs to the SurE nucleotidase family.</text>
</comment>
<evidence type="ECO:0000256" key="7">
    <source>
        <dbReference type="ARBA" id="ARBA00022801"/>
    </source>
</evidence>
<keyword evidence="7" id="KW-0378">Hydrolase</keyword>
<dbReference type="AlphaFoldDB" id="A0A285IMM7"/>
<evidence type="ECO:0000313" key="9">
    <source>
        <dbReference type="EMBL" id="SNY49228.1"/>
    </source>
</evidence>
<dbReference type="EC" id="3.1.3.5" evidence="3"/>
<feature type="domain" description="Survival protein SurE-like phosphatase/nucleotidase" evidence="8">
    <location>
        <begin position="5"/>
        <end position="203"/>
    </location>
</feature>
<keyword evidence="5" id="KW-0479">Metal-binding</keyword>
<sequence>MTARILVTNDDGIDAPGLRALALAARDAGYEVVVAAPREEASGMSAALTAVTSEGRIVVEKRDWEGLIAYGVTASPAYIVVLAGLGVFGSPFDIVLSGPNRGANAGGAVLHSGTVGAVLTAANDGVRAMAVSLDVLNPSEVDATASGGAVLVVPDDAVLHWDTAARMAADLLEWLADAPPGTVLNLNVPDRPVADVKGLREATLAPFGQAQMALAESGEGFVRTAIEKTGEPLIPGSDTALLAEGYATVTAIRPPSQVTGVRLPAQRPASR</sequence>
<dbReference type="GO" id="GO:0004309">
    <property type="term" value="F:exopolyphosphatase activity"/>
    <property type="evidence" value="ECO:0007669"/>
    <property type="project" value="TreeGrafter"/>
</dbReference>
<keyword evidence="10" id="KW-1185">Reference proteome</keyword>
<dbReference type="PANTHER" id="PTHR30457:SF12">
    <property type="entry name" value="5'_3'-NUCLEOTIDASE SURE"/>
    <property type="match status" value="1"/>
</dbReference>
<dbReference type="GO" id="GO:0008254">
    <property type="term" value="F:3'-nucleotidase activity"/>
    <property type="evidence" value="ECO:0007669"/>
    <property type="project" value="TreeGrafter"/>
</dbReference>